<keyword evidence="6" id="KW-1185">Reference proteome</keyword>
<dbReference type="AlphaFoldDB" id="A0A1M6LE97"/>
<organism evidence="5 6">
    <name type="scientific">Flavobacterium haoranii</name>
    <dbReference type="NCBI Taxonomy" id="683124"/>
    <lineage>
        <taxon>Bacteria</taxon>
        <taxon>Pseudomonadati</taxon>
        <taxon>Bacteroidota</taxon>
        <taxon>Flavobacteriia</taxon>
        <taxon>Flavobacteriales</taxon>
        <taxon>Flavobacteriaceae</taxon>
        <taxon>Flavobacterium</taxon>
    </lineage>
</organism>
<name>A0A1M6LE97_9FLAO</name>
<gene>
    <name evidence="5" type="ORF">SAMN05444337_2468</name>
</gene>
<feature type="domain" description="HTH araC/xylS-type" evidence="4">
    <location>
        <begin position="71"/>
        <end position="174"/>
    </location>
</feature>
<accession>A0A1M6LE97</accession>
<dbReference type="SUPFAM" id="SSF46689">
    <property type="entry name" value="Homeodomain-like"/>
    <property type="match status" value="1"/>
</dbReference>
<evidence type="ECO:0000256" key="3">
    <source>
        <dbReference type="ARBA" id="ARBA00023163"/>
    </source>
</evidence>
<dbReference type="InterPro" id="IPR009057">
    <property type="entry name" value="Homeodomain-like_sf"/>
</dbReference>
<dbReference type="PANTHER" id="PTHR43280">
    <property type="entry name" value="ARAC-FAMILY TRANSCRIPTIONAL REGULATOR"/>
    <property type="match status" value="1"/>
</dbReference>
<dbReference type="PANTHER" id="PTHR43280:SF28">
    <property type="entry name" value="HTH-TYPE TRANSCRIPTIONAL ACTIVATOR RHAS"/>
    <property type="match status" value="1"/>
</dbReference>
<proteinExistence type="predicted"/>
<dbReference type="STRING" id="683124.SAMN05444337_2468"/>
<dbReference type="GO" id="GO:0043565">
    <property type="term" value="F:sequence-specific DNA binding"/>
    <property type="evidence" value="ECO:0007669"/>
    <property type="project" value="InterPro"/>
</dbReference>
<evidence type="ECO:0000256" key="2">
    <source>
        <dbReference type="ARBA" id="ARBA00023125"/>
    </source>
</evidence>
<dbReference type="SMART" id="SM00342">
    <property type="entry name" value="HTH_ARAC"/>
    <property type="match status" value="1"/>
</dbReference>
<sequence>MKLFLKVDQNFLANKILAEKLDSYNLKYTLVNATEVLFLENVPSETYAEICKTLNEYGFEVIENQKNILVQRIKDLITEVVQKEEALNVKFSSYLSDNLGHSYGYLSNLFSEVTYTSIENFIILQKIEVAKQLIANEKMSLTEIAFRLNYSSVAHLSSQFKNTTGITPSAFQRIIKKRRELINNSIV</sequence>
<dbReference type="InterPro" id="IPR018060">
    <property type="entry name" value="HTH_AraC"/>
</dbReference>
<dbReference type="RefSeq" id="WP_072785525.1">
    <property type="nucleotide sequence ID" value="NZ_FQZH01000005.1"/>
</dbReference>
<protein>
    <submittedName>
        <fullName evidence="5">Transcriptional regulator, AraC family</fullName>
    </submittedName>
</protein>
<keyword evidence="3" id="KW-0804">Transcription</keyword>
<dbReference type="PROSITE" id="PS01124">
    <property type="entry name" value="HTH_ARAC_FAMILY_2"/>
    <property type="match status" value="1"/>
</dbReference>
<dbReference type="Proteomes" id="UP000184232">
    <property type="component" value="Unassembled WGS sequence"/>
</dbReference>
<dbReference type="GO" id="GO:0003700">
    <property type="term" value="F:DNA-binding transcription factor activity"/>
    <property type="evidence" value="ECO:0007669"/>
    <property type="project" value="InterPro"/>
</dbReference>
<dbReference type="EMBL" id="FQZH01000005">
    <property type="protein sequence ID" value="SHJ69496.1"/>
    <property type="molecule type" value="Genomic_DNA"/>
</dbReference>
<evidence type="ECO:0000256" key="1">
    <source>
        <dbReference type="ARBA" id="ARBA00023015"/>
    </source>
</evidence>
<keyword evidence="1" id="KW-0805">Transcription regulation</keyword>
<evidence type="ECO:0000313" key="6">
    <source>
        <dbReference type="Proteomes" id="UP000184232"/>
    </source>
</evidence>
<dbReference type="Pfam" id="PF12833">
    <property type="entry name" value="HTH_18"/>
    <property type="match status" value="1"/>
</dbReference>
<dbReference type="InterPro" id="IPR018062">
    <property type="entry name" value="HTH_AraC-typ_CS"/>
</dbReference>
<dbReference type="Gene3D" id="1.10.10.60">
    <property type="entry name" value="Homeodomain-like"/>
    <property type="match status" value="1"/>
</dbReference>
<reference evidence="5 6" key="1">
    <citation type="submission" date="2016-11" db="EMBL/GenBank/DDBJ databases">
        <authorList>
            <person name="Jaros S."/>
            <person name="Januszkiewicz K."/>
            <person name="Wedrychowicz H."/>
        </authorList>
    </citation>
    <scope>NUCLEOTIDE SEQUENCE [LARGE SCALE GENOMIC DNA]</scope>
    <source>
        <strain evidence="5 6">DSM 22807</strain>
    </source>
</reference>
<keyword evidence="2" id="KW-0238">DNA-binding</keyword>
<dbReference type="PROSITE" id="PS00041">
    <property type="entry name" value="HTH_ARAC_FAMILY_1"/>
    <property type="match status" value="1"/>
</dbReference>
<dbReference type="OrthoDB" id="952277at2"/>
<evidence type="ECO:0000259" key="4">
    <source>
        <dbReference type="PROSITE" id="PS01124"/>
    </source>
</evidence>
<evidence type="ECO:0000313" key="5">
    <source>
        <dbReference type="EMBL" id="SHJ69496.1"/>
    </source>
</evidence>